<name>A0A813Z8J6_ADIRI</name>
<dbReference type="Pfam" id="PF17661">
    <property type="entry name" value="DUF5523"/>
    <property type="match status" value="1"/>
</dbReference>
<dbReference type="EMBL" id="CAJNOR010000374">
    <property type="protein sequence ID" value="CAF0894957.1"/>
    <property type="molecule type" value="Genomic_DNA"/>
</dbReference>
<keyword evidence="7" id="KW-1185">Reference proteome</keyword>
<evidence type="ECO:0000259" key="3">
    <source>
        <dbReference type="Pfam" id="PF15625"/>
    </source>
</evidence>
<evidence type="ECO:0000259" key="4">
    <source>
        <dbReference type="Pfam" id="PF17661"/>
    </source>
</evidence>
<evidence type="ECO:0000313" key="5">
    <source>
        <dbReference type="EMBL" id="CAF0723041.1"/>
    </source>
</evidence>
<proteinExistence type="predicted"/>
<feature type="region of interest" description="Disordered" evidence="1">
    <location>
        <begin position="691"/>
        <end position="718"/>
    </location>
</feature>
<feature type="compositionally biased region" description="Basic and acidic residues" evidence="1">
    <location>
        <begin position="134"/>
        <end position="149"/>
    </location>
</feature>
<dbReference type="GO" id="GO:0035869">
    <property type="term" value="C:ciliary transition zone"/>
    <property type="evidence" value="ECO:0007669"/>
    <property type="project" value="TreeGrafter"/>
</dbReference>
<dbReference type="EMBL" id="CAJNOJ010000001">
    <property type="protein sequence ID" value="CAF0723041.1"/>
    <property type="molecule type" value="Genomic_DNA"/>
</dbReference>
<feature type="domain" description="C2" evidence="2">
    <location>
        <begin position="1213"/>
        <end position="1251"/>
    </location>
</feature>
<protein>
    <recommendedName>
        <fullName evidence="8">C2 domain-containing protein</fullName>
    </recommendedName>
</protein>
<dbReference type="SUPFAM" id="SSF49562">
    <property type="entry name" value="C2 domain (Calcium/lipid-binding domain, CaLB)"/>
    <property type="match status" value="1"/>
</dbReference>
<dbReference type="Pfam" id="PF15625">
    <property type="entry name" value="CC2D2AN-C2"/>
    <property type="match status" value="1"/>
</dbReference>
<evidence type="ECO:0008006" key="8">
    <source>
        <dbReference type="Google" id="ProtNLM"/>
    </source>
</evidence>
<evidence type="ECO:0000259" key="2">
    <source>
        <dbReference type="Pfam" id="PF00168"/>
    </source>
</evidence>
<feature type="domain" description="DUF5523" evidence="4">
    <location>
        <begin position="400"/>
        <end position="467"/>
    </location>
</feature>
<dbReference type="PANTHER" id="PTHR20837">
    <property type="entry name" value="CENTROSOMAL PROTEIN-RELATED"/>
    <property type="match status" value="1"/>
</dbReference>
<dbReference type="InterPro" id="IPR052434">
    <property type="entry name" value="Tectonic-like_complex_comp"/>
</dbReference>
<feature type="region of interest" description="Disordered" evidence="1">
    <location>
        <begin position="294"/>
        <end position="313"/>
    </location>
</feature>
<dbReference type="AlphaFoldDB" id="A0A813Z8J6"/>
<dbReference type="Proteomes" id="UP000663852">
    <property type="component" value="Unassembled WGS sequence"/>
</dbReference>
<feature type="domain" description="CC2D2A N-terminal C2" evidence="3">
    <location>
        <begin position="759"/>
        <end position="933"/>
    </location>
</feature>
<dbReference type="InterPro" id="IPR028928">
    <property type="entry name" value="CC2D2AN-C2"/>
</dbReference>
<dbReference type="OrthoDB" id="2162143at2759"/>
<reference evidence="6" key="1">
    <citation type="submission" date="2021-02" db="EMBL/GenBank/DDBJ databases">
        <authorList>
            <person name="Nowell W R."/>
        </authorList>
    </citation>
    <scope>NUCLEOTIDE SEQUENCE</scope>
</reference>
<dbReference type="GO" id="GO:1905515">
    <property type="term" value="P:non-motile cilium assembly"/>
    <property type="evidence" value="ECO:0007669"/>
    <property type="project" value="TreeGrafter"/>
</dbReference>
<sequence>MEPSVLQRMRGRRARAHTSQESLVKDSSSEASPRDSAIADRRRRRRAQRSPQTQEYDNQAYDGDDRPLPPTIERDNDDVDEEEEENVQNADRLVSHVAKQHRRVVNEVQQQSKKPKKKGQAPADADDDQADLNEQIREQQEILSRRVGDTDDEQVSHVDSLPPPSSTARGKSLQDILELARKSRTKPTTDEITVDPLSTMGSSRRFGTSSELKLQKILRRNDTQFDASHIASPDPGDRSTRFDYDATRDNYIRQEIDEKQKGRTHRWKEAVKHLDNVPLPSDQEDFFLKVWPSEAPEERDKSTEAPAGARVTTADAVTGETPQTTTEAGPIDDPISVRDKSLPEEKRPLLPIFGEGQPTQYQRADIPLDEDEQRDTEIQRYKYVVGQPATLQEKLGVGAAEPRSLEEEGIFVGKRPIVPINSVHRTERRILQECAVANKPSDRWFGPDGAIVSLPDPTKFVPTRPLIDDLFDPILGREFCKAYVMDNKSRVANDPIGSDRYRLDIDLGTVTFLHHHFMSIEHVFAMKLKQMYEHYTVRCQQRIVQQLSDKIKALKSAENNCRALYEQNRYSSSSLPEELYNRLINYQSELRQTRNQRCNEMKLDRQLLQRLLDTWKKIKEVRRNYKYTTTSVRLLIKQKSGIKPKHYEQMQREIEEEIEDEIALADEQFRREKEVHAQIVKKRKLQAIRKKEARKRVDKKRNRDMTADGTGDGDFNQDDITILNEEDIIVPEKPEPRKPDEIRTTILAKYQNAIRPADEPEILLELVYSEQISTDSECTARERARRHQAQTASNIIVRIVINDKIAVDTPPMPLTSDFETHISQVFPCYVVRTPDTIKIQLYESSTRLRSPLAELYLPIPEATITTENYQLQPVEFSSNVLRQFNPNQTTAIGAGIPTPIEIDDKERIYLNIEGIVNAGVAWGVQDGVVLVPPDLPTSKAFQNRHMAGGLRQDVNMQAVNLSNMKNLIDWIKQSNLDPYDPENAFLINLMKDYMGTHGDARFEINALQHFRLWIDENDETEQQRKQMEMDNSLRFKLLQARKENLPDFRDYKHVPPYDYLVRKEHGVFKSFMARRHETVEADGIEQQLQEKRQTHIDAVRRQGERQLRKMREQVLARFALTSARKSYQQMVVEETVPNIQALSGFLSKLYIEPTRPLYPVKRRTEQKKVTNLAVAANRDVFILVNLIGAIDLPIRREALESERAKTSNRTRVNADRTTLVRPYVEIQFQKKTYRTSTVEGPNPSWNEELRIPFR</sequence>
<dbReference type="Proteomes" id="UP000663828">
    <property type="component" value="Unassembled WGS sequence"/>
</dbReference>
<dbReference type="InterPro" id="IPR035892">
    <property type="entry name" value="C2_domain_sf"/>
</dbReference>
<accession>A0A813Z8J6</accession>
<feature type="compositionally biased region" description="Acidic residues" evidence="1">
    <location>
        <begin position="75"/>
        <end position="86"/>
    </location>
</feature>
<feature type="region of interest" description="Disordered" evidence="1">
    <location>
        <begin position="1"/>
        <end position="211"/>
    </location>
</feature>
<gene>
    <name evidence="5" type="ORF">EDS130_LOCUS450</name>
    <name evidence="6" type="ORF">XAT740_LOCUS7714</name>
</gene>
<organism evidence="6 7">
    <name type="scientific">Adineta ricciae</name>
    <name type="common">Rotifer</name>
    <dbReference type="NCBI Taxonomy" id="249248"/>
    <lineage>
        <taxon>Eukaryota</taxon>
        <taxon>Metazoa</taxon>
        <taxon>Spiralia</taxon>
        <taxon>Gnathifera</taxon>
        <taxon>Rotifera</taxon>
        <taxon>Eurotatoria</taxon>
        <taxon>Bdelloidea</taxon>
        <taxon>Adinetida</taxon>
        <taxon>Adinetidae</taxon>
        <taxon>Adineta</taxon>
    </lineage>
</organism>
<dbReference type="Gene3D" id="2.60.40.150">
    <property type="entry name" value="C2 domain"/>
    <property type="match status" value="1"/>
</dbReference>
<comment type="caution">
    <text evidence="6">The sequence shown here is derived from an EMBL/GenBank/DDBJ whole genome shotgun (WGS) entry which is preliminary data.</text>
</comment>
<dbReference type="InterPro" id="IPR041510">
    <property type="entry name" value="DUF5523"/>
</dbReference>
<dbReference type="PANTHER" id="PTHR20837:SF0">
    <property type="entry name" value="COILED-COIL AND C2 DOMAIN-CONTAINING PROTEIN 2A"/>
    <property type="match status" value="1"/>
</dbReference>
<evidence type="ECO:0000313" key="6">
    <source>
        <dbReference type="EMBL" id="CAF0894957.1"/>
    </source>
</evidence>
<evidence type="ECO:0000313" key="7">
    <source>
        <dbReference type="Proteomes" id="UP000663828"/>
    </source>
</evidence>
<feature type="compositionally biased region" description="Polar residues" evidence="1">
    <location>
        <begin position="199"/>
        <end position="211"/>
    </location>
</feature>
<dbReference type="InterPro" id="IPR000008">
    <property type="entry name" value="C2_dom"/>
</dbReference>
<feature type="compositionally biased region" description="Basic residues" evidence="1">
    <location>
        <begin position="691"/>
        <end position="700"/>
    </location>
</feature>
<dbReference type="GO" id="GO:1904491">
    <property type="term" value="P:protein localization to ciliary transition zone"/>
    <property type="evidence" value="ECO:0007669"/>
    <property type="project" value="TreeGrafter"/>
</dbReference>
<evidence type="ECO:0000256" key="1">
    <source>
        <dbReference type="SAM" id="MobiDB-lite"/>
    </source>
</evidence>
<dbReference type="Pfam" id="PF00168">
    <property type="entry name" value="C2"/>
    <property type="match status" value="1"/>
</dbReference>